<dbReference type="Pfam" id="PF05573">
    <property type="entry name" value="NosL"/>
    <property type="match status" value="1"/>
</dbReference>
<dbReference type="Proteomes" id="UP000180175">
    <property type="component" value="Chromosome"/>
</dbReference>
<gene>
    <name evidence="3" type="ORF">AWH56_002515</name>
    <name evidence="2" type="ORF">AWH56_10065</name>
</gene>
<dbReference type="PANTHER" id="PTHR41247">
    <property type="entry name" value="HTH-TYPE TRANSCRIPTIONAL REPRESSOR YCNK"/>
    <property type="match status" value="1"/>
</dbReference>
<evidence type="ECO:0000256" key="1">
    <source>
        <dbReference type="SAM" id="MobiDB-lite"/>
    </source>
</evidence>
<dbReference type="PROSITE" id="PS51257">
    <property type="entry name" value="PROKAR_LIPOPROTEIN"/>
    <property type="match status" value="1"/>
</dbReference>
<reference evidence="3" key="4">
    <citation type="submission" date="2020-10" db="EMBL/GenBank/DDBJ databases">
        <authorList>
            <person name="Bassil N.M."/>
            <person name="Lloyd J.R."/>
        </authorList>
    </citation>
    <scope>NUCLEOTIDE SEQUENCE</scope>
    <source>
        <strain evidence="3">NB2006</strain>
    </source>
</reference>
<accession>A0A1S2M315</accession>
<sequence length="200" mass="23190">MKKGIFIVMVMLLLAACGTKDEVFPPEDIQIGVDRCVHCNMLVPDDFNATQLLLNDGRSLKFDDIGCMVEWANDNGMDDVNVRYVRDYVTEEWIVMENATFVYHKEYRTPMAYGVYSFSSLEDAESFVIEQGKGEILSYAALEGHIWERDMEMMKKMKEEMGHHHHGHESEDHEDNDHDHEEEKDHGHDHGKKDEKKTGH</sequence>
<dbReference type="KEGG" id="aia:AWH56_002515"/>
<proteinExistence type="predicted"/>
<dbReference type="OrthoDB" id="9792749at2"/>
<evidence type="ECO:0000313" key="3">
    <source>
        <dbReference type="EMBL" id="QOY36574.1"/>
    </source>
</evidence>
<feature type="region of interest" description="Disordered" evidence="1">
    <location>
        <begin position="159"/>
        <end position="200"/>
    </location>
</feature>
<reference evidence="2 4" key="1">
    <citation type="submission" date="2016-10" db="EMBL/GenBank/DDBJ databases">
        <title>Draft genome sequences of four alkaliphilic bacteria belonging to the Anaerobacillus genus.</title>
        <authorList>
            <person name="Bassil N.M."/>
            <person name="Lloyd J.R."/>
        </authorList>
    </citation>
    <scope>NUCLEOTIDE SEQUENCE [LARGE SCALE GENOMIC DNA]</scope>
    <source>
        <strain evidence="2 4">NB2006</strain>
    </source>
</reference>
<reference evidence="3 4" key="3">
    <citation type="journal article" date="2019" name="Int. J. Syst. Evol. Microbiol.">
        <title>Anaerobacillus isosaccharinicus sp. nov., an alkaliphilic bacterium which degrades isosaccharinic acid.</title>
        <authorList>
            <person name="Bassil N.M."/>
            <person name="Lloyd J.R."/>
        </authorList>
    </citation>
    <scope>NUCLEOTIDE SEQUENCE [LARGE SCALE GENOMIC DNA]</scope>
    <source>
        <strain evidence="3 4">NB2006</strain>
    </source>
</reference>
<dbReference type="PANTHER" id="PTHR41247:SF1">
    <property type="entry name" value="HTH-TYPE TRANSCRIPTIONAL REPRESSOR YCNK"/>
    <property type="match status" value="1"/>
</dbReference>
<dbReference type="SUPFAM" id="SSF160387">
    <property type="entry name" value="NosL/MerB-like"/>
    <property type="match status" value="1"/>
</dbReference>
<organism evidence="2 4">
    <name type="scientific">Anaerobacillus isosaccharinicus</name>
    <dbReference type="NCBI Taxonomy" id="1532552"/>
    <lineage>
        <taxon>Bacteria</taxon>
        <taxon>Bacillati</taxon>
        <taxon>Bacillota</taxon>
        <taxon>Bacilli</taxon>
        <taxon>Bacillales</taxon>
        <taxon>Bacillaceae</taxon>
        <taxon>Anaerobacillus</taxon>
    </lineage>
</organism>
<dbReference type="EMBL" id="CP063356">
    <property type="protein sequence ID" value="QOY36574.1"/>
    <property type="molecule type" value="Genomic_DNA"/>
</dbReference>
<keyword evidence="4" id="KW-1185">Reference proteome</keyword>
<dbReference type="RefSeq" id="WP_071317028.1">
    <property type="nucleotide sequence ID" value="NZ_CP063356.2"/>
</dbReference>
<protein>
    <submittedName>
        <fullName evidence="3">Nitrous oxide reductase accessory protein NosL</fullName>
    </submittedName>
</protein>
<evidence type="ECO:0000313" key="2">
    <source>
        <dbReference type="EMBL" id="OIJ19024.1"/>
    </source>
</evidence>
<evidence type="ECO:0000313" key="4">
    <source>
        <dbReference type="Proteomes" id="UP000180175"/>
    </source>
</evidence>
<dbReference type="EMBL" id="LQXD01000084">
    <property type="protein sequence ID" value="OIJ19024.1"/>
    <property type="molecule type" value="Genomic_DNA"/>
</dbReference>
<reference evidence="3 4" key="2">
    <citation type="journal article" date="2017" name="Genome Announc.">
        <title>Draft Genome Sequences of Four Alkaliphilic Bacteria Belonging to the Anaerobacillus Genus.</title>
        <authorList>
            <person name="Bassil N.M."/>
            <person name="Lloyd J.R."/>
        </authorList>
    </citation>
    <scope>NUCLEOTIDE SEQUENCE [LARGE SCALE GENOMIC DNA]</scope>
    <source>
        <strain evidence="3 4">NB2006</strain>
    </source>
</reference>
<dbReference type="InterPro" id="IPR008719">
    <property type="entry name" value="N2O_reductase_NosL"/>
</dbReference>
<name>A0A1S2M315_9BACI</name>
<dbReference type="AlphaFoldDB" id="A0A1S2M315"/>